<evidence type="ECO:0000256" key="1">
    <source>
        <dbReference type="ARBA" id="ARBA00004651"/>
    </source>
</evidence>
<feature type="transmembrane region" description="Helical" evidence="6">
    <location>
        <begin position="215"/>
        <end position="240"/>
    </location>
</feature>
<evidence type="ECO:0000256" key="6">
    <source>
        <dbReference type="SAM" id="Phobius"/>
    </source>
</evidence>
<feature type="transmembrane region" description="Helical" evidence="6">
    <location>
        <begin position="315"/>
        <end position="332"/>
    </location>
</feature>
<dbReference type="eggNOG" id="COG0658">
    <property type="taxonomic scope" value="Bacteria"/>
</dbReference>
<accession>H0UKH5</accession>
<keyword evidence="2" id="KW-1003">Cell membrane</keyword>
<dbReference type="EMBL" id="CM001376">
    <property type="protein sequence ID" value="EHM13184.1"/>
    <property type="molecule type" value="Genomic_DNA"/>
</dbReference>
<feature type="transmembrane region" description="Helical" evidence="6">
    <location>
        <begin position="6"/>
        <end position="26"/>
    </location>
</feature>
<proteinExistence type="predicted"/>
<dbReference type="Pfam" id="PF03772">
    <property type="entry name" value="Competence"/>
    <property type="match status" value="1"/>
</dbReference>
<dbReference type="InterPro" id="IPR052159">
    <property type="entry name" value="Competence_DNA_uptake"/>
</dbReference>
<dbReference type="PANTHER" id="PTHR30619">
    <property type="entry name" value="DNA INTERNALIZATION/COMPETENCE PROTEIN COMEC/REC2"/>
    <property type="match status" value="1"/>
</dbReference>
<feature type="transmembrane region" description="Helical" evidence="6">
    <location>
        <begin position="252"/>
        <end position="272"/>
    </location>
</feature>
<feature type="domain" description="ComEC/Rec2-related protein" evidence="7">
    <location>
        <begin position="203"/>
        <end position="439"/>
    </location>
</feature>
<evidence type="ECO:0000313" key="9">
    <source>
        <dbReference type="Proteomes" id="UP000003806"/>
    </source>
</evidence>
<dbReference type="AlphaFoldDB" id="H0UKH5"/>
<evidence type="ECO:0000259" key="7">
    <source>
        <dbReference type="Pfam" id="PF03772"/>
    </source>
</evidence>
<dbReference type="RefSeq" id="WP_008522872.1">
    <property type="nucleotide sequence ID" value="NZ_CM001376.1"/>
</dbReference>
<feature type="transmembrane region" description="Helical" evidence="6">
    <location>
        <begin position="368"/>
        <end position="392"/>
    </location>
</feature>
<keyword evidence="5 6" id="KW-0472">Membrane</keyword>
<keyword evidence="9" id="KW-1185">Reference proteome</keyword>
<name>H0UKH5_9BACT</name>
<evidence type="ECO:0000256" key="4">
    <source>
        <dbReference type="ARBA" id="ARBA00022989"/>
    </source>
</evidence>
<evidence type="ECO:0000313" key="8">
    <source>
        <dbReference type="EMBL" id="EHM13184.1"/>
    </source>
</evidence>
<dbReference type="InterPro" id="IPR004477">
    <property type="entry name" value="ComEC_N"/>
</dbReference>
<keyword evidence="3 6" id="KW-0812">Transmembrane</keyword>
<feature type="transmembrane region" description="Helical" evidence="6">
    <location>
        <begin position="278"/>
        <end position="303"/>
    </location>
</feature>
<evidence type="ECO:0000256" key="3">
    <source>
        <dbReference type="ARBA" id="ARBA00022692"/>
    </source>
</evidence>
<dbReference type="PANTHER" id="PTHR30619:SF7">
    <property type="entry name" value="BETA-LACTAMASE DOMAIN PROTEIN"/>
    <property type="match status" value="1"/>
</dbReference>
<feature type="transmembrane region" description="Helical" evidence="6">
    <location>
        <begin position="60"/>
        <end position="80"/>
    </location>
</feature>
<dbReference type="NCBIfam" id="TIGR00360">
    <property type="entry name" value="ComEC_N-term"/>
    <property type="match status" value="1"/>
</dbReference>
<dbReference type="HOGENOM" id="CLU_044993_0_0_0"/>
<feature type="transmembrane region" description="Helical" evidence="6">
    <location>
        <begin position="338"/>
        <end position="361"/>
    </location>
</feature>
<protein>
    <submittedName>
        <fullName evidence="8">ComEC/Rec2-related protein</fullName>
    </submittedName>
</protein>
<feature type="transmembrane region" description="Helical" evidence="6">
    <location>
        <begin position="33"/>
        <end position="54"/>
    </location>
</feature>
<gene>
    <name evidence="8" type="ORF">JonanDRAFT_0806</name>
</gene>
<evidence type="ECO:0000256" key="5">
    <source>
        <dbReference type="ARBA" id="ARBA00023136"/>
    </source>
</evidence>
<dbReference type="GO" id="GO:0005886">
    <property type="term" value="C:plasma membrane"/>
    <property type="evidence" value="ECO:0007669"/>
    <property type="project" value="UniProtKB-SubCell"/>
</dbReference>
<feature type="transmembrane region" description="Helical" evidence="6">
    <location>
        <begin position="186"/>
        <end position="203"/>
    </location>
</feature>
<organism evidence="8 9">
    <name type="scientific">Jonquetella anthropi DSM 22815</name>
    <dbReference type="NCBI Taxonomy" id="885272"/>
    <lineage>
        <taxon>Bacteria</taxon>
        <taxon>Thermotogati</taxon>
        <taxon>Synergistota</taxon>
        <taxon>Synergistia</taxon>
        <taxon>Synergistales</taxon>
        <taxon>Dethiosulfovibrionaceae</taxon>
        <taxon>Jonquetella</taxon>
    </lineage>
</organism>
<dbReference type="Proteomes" id="UP000003806">
    <property type="component" value="Chromosome"/>
</dbReference>
<comment type="subcellular location">
    <subcellularLocation>
        <location evidence="1">Cell membrane</location>
        <topology evidence="1">Multi-pass membrane protein</topology>
    </subcellularLocation>
</comment>
<sequence length="467" mass="48972">MDRSSSLGGAPALWLLAPVWLSLKLWQAGMSPIFAGIAALLIAAGFLLILQPVWEAPERLIGSLVAFLAAISCAWCLSGVSFQPVAAGRFDGTVTVCRQFRSSSLVRDGAGRLWGVSGPIELRPDGGTYHVIGDFGPLTDEPSDRQERLFWLSLGAVGRIKASSAAYLGEEPGLIAAARRFLQKQIGALPPLTGGVLGAVLLGDREGSTSERFRSWGLLHMLAVSGWHVGIVAALASLILGRGLRGAIGTSAVLWLYVALSGWSVSAVRAAVMAQGALIGFLSGRPGASLNSAALSLLALLLWQPGSFASISWQLSGLAVLMVTGVAGWKFPPFASWIVLPTIVWFVTSPIASPLSGGLFWSSLPINLMLPLFLPVFGLTVLLSLASLLTGWEFLAQASEQVLSLWGAASDGWVHLIPQALPSTGIPLALCWALAAAVLCRPMGLTRFRSLTFAVGSFALGSLLSAV</sequence>
<feature type="transmembrane region" description="Helical" evidence="6">
    <location>
        <begin position="412"/>
        <end position="436"/>
    </location>
</feature>
<dbReference type="OrthoDB" id="9761531at2"/>
<keyword evidence="4 6" id="KW-1133">Transmembrane helix</keyword>
<evidence type="ECO:0000256" key="2">
    <source>
        <dbReference type="ARBA" id="ARBA00022475"/>
    </source>
</evidence>
<reference evidence="8 9" key="1">
    <citation type="submission" date="2011-11" db="EMBL/GenBank/DDBJ databases">
        <title>The Noncontiguous Finished genome of Jonquetella anthropi DSM 22815.</title>
        <authorList>
            <consortium name="US DOE Joint Genome Institute (JGI-PGF)"/>
            <person name="Lucas S."/>
            <person name="Copeland A."/>
            <person name="Lapidus A."/>
            <person name="Glavina del Rio T."/>
            <person name="Dalin E."/>
            <person name="Tice H."/>
            <person name="Bruce D."/>
            <person name="Goodwin L."/>
            <person name="Pitluck S."/>
            <person name="Peters L."/>
            <person name="Mikhailova N."/>
            <person name="Held B."/>
            <person name="Kyrpides N."/>
            <person name="Mavromatis K."/>
            <person name="Ivanova N."/>
            <person name="Markowitz V."/>
            <person name="Cheng J.-F."/>
            <person name="Hugenholtz P."/>
            <person name="Woyke T."/>
            <person name="Wu D."/>
            <person name="Gronow S."/>
            <person name="Wellnitz S."/>
            <person name="Brambilla E."/>
            <person name="Klenk H.-P."/>
            <person name="Eisen J.A."/>
        </authorList>
    </citation>
    <scope>NUCLEOTIDE SEQUENCE [LARGE SCALE GENOMIC DNA]</scope>
    <source>
        <strain evidence="8 9">DSM 22815</strain>
    </source>
</reference>
<dbReference type="STRING" id="885272.JonanDRAFT_0806"/>